<organism evidence="2 3">
    <name type="scientific">Mycena metata</name>
    <dbReference type="NCBI Taxonomy" id="1033252"/>
    <lineage>
        <taxon>Eukaryota</taxon>
        <taxon>Fungi</taxon>
        <taxon>Dikarya</taxon>
        <taxon>Basidiomycota</taxon>
        <taxon>Agaricomycotina</taxon>
        <taxon>Agaricomycetes</taxon>
        <taxon>Agaricomycetidae</taxon>
        <taxon>Agaricales</taxon>
        <taxon>Marasmiineae</taxon>
        <taxon>Mycenaceae</taxon>
        <taxon>Mycena</taxon>
    </lineage>
</organism>
<reference evidence="2" key="1">
    <citation type="submission" date="2023-03" db="EMBL/GenBank/DDBJ databases">
        <title>Massive genome expansion in bonnet fungi (Mycena s.s.) driven by repeated elements and novel gene families across ecological guilds.</title>
        <authorList>
            <consortium name="Lawrence Berkeley National Laboratory"/>
            <person name="Harder C.B."/>
            <person name="Miyauchi S."/>
            <person name="Viragh M."/>
            <person name="Kuo A."/>
            <person name="Thoen E."/>
            <person name="Andreopoulos B."/>
            <person name="Lu D."/>
            <person name="Skrede I."/>
            <person name="Drula E."/>
            <person name="Henrissat B."/>
            <person name="Morin E."/>
            <person name="Kohler A."/>
            <person name="Barry K."/>
            <person name="LaButti K."/>
            <person name="Morin E."/>
            <person name="Salamov A."/>
            <person name="Lipzen A."/>
            <person name="Mereny Z."/>
            <person name="Hegedus B."/>
            <person name="Baldrian P."/>
            <person name="Stursova M."/>
            <person name="Weitz H."/>
            <person name="Taylor A."/>
            <person name="Grigoriev I.V."/>
            <person name="Nagy L.G."/>
            <person name="Martin F."/>
            <person name="Kauserud H."/>
        </authorList>
    </citation>
    <scope>NUCLEOTIDE SEQUENCE</scope>
    <source>
        <strain evidence="2">CBHHK182m</strain>
    </source>
</reference>
<accession>A0AAD7I5K3</accession>
<dbReference type="AlphaFoldDB" id="A0AAD7I5K3"/>
<proteinExistence type="predicted"/>
<dbReference type="Proteomes" id="UP001215598">
    <property type="component" value="Unassembled WGS sequence"/>
</dbReference>
<feature type="compositionally biased region" description="Basic residues" evidence="1">
    <location>
        <begin position="21"/>
        <end position="32"/>
    </location>
</feature>
<dbReference type="EMBL" id="JARKIB010000131">
    <property type="protein sequence ID" value="KAJ7734618.1"/>
    <property type="molecule type" value="Genomic_DNA"/>
</dbReference>
<sequence length="318" mass="34944">MGAFHIDSDFVPDAPSTEKRKPGRPKGAKNKLKSTTSSSDPAALRRGRPPRTGPKQKALAARLAAGEPEQLPEPTRPVGRPPKLASAGPVQVTIREPGQRIFVKGVPDPTRRRHLAEAAELVAKTNLGPVLNASTAVEARVHISMLPSTPSRTSTSTAQSSRKTQQIIPEVNPAANITVEDEDEHSDLLPAGLGEEDDGNDPDEHGVFDNMDPSTQPVNSDGDPVAPKPRRTARALPEWLQDQFDARVVESKTRGDDNLPPLYRDHHAFWFPEADPFFLMRKVNSNFTPQRFYRARFFLWDPAALVDIPCPNCGHQLH</sequence>
<feature type="region of interest" description="Disordered" evidence="1">
    <location>
        <begin position="147"/>
        <end position="229"/>
    </location>
</feature>
<feature type="region of interest" description="Disordered" evidence="1">
    <location>
        <begin position="1"/>
        <end position="90"/>
    </location>
</feature>
<comment type="caution">
    <text evidence="2">The sequence shown here is derived from an EMBL/GenBank/DDBJ whole genome shotgun (WGS) entry which is preliminary data.</text>
</comment>
<keyword evidence="3" id="KW-1185">Reference proteome</keyword>
<name>A0AAD7I5K3_9AGAR</name>
<gene>
    <name evidence="2" type="ORF">B0H16DRAFT_1467469</name>
</gene>
<evidence type="ECO:0000313" key="3">
    <source>
        <dbReference type="Proteomes" id="UP001215598"/>
    </source>
</evidence>
<feature type="compositionally biased region" description="Low complexity" evidence="1">
    <location>
        <begin position="147"/>
        <end position="166"/>
    </location>
</feature>
<evidence type="ECO:0000256" key="1">
    <source>
        <dbReference type="SAM" id="MobiDB-lite"/>
    </source>
</evidence>
<protein>
    <submittedName>
        <fullName evidence="2">Uncharacterized protein</fullName>
    </submittedName>
</protein>
<evidence type="ECO:0000313" key="2">
    <source>
        <dbReference type="EMBL" id="KAJ7734618.1"/>
    </source>
</evidence>